<dbReference type="Proteomes" id="UP000054715">
    <property type="component" value="Unassembled WGS sequence"/>
</dbReference>
<name>A0A0W0UG23_9GAMM</name>
<organism evidence="1 2">
    <name type="scientific">Legionella jamestowniensis</name>
    <dbReference type="NCBI Taxonomy" id="455"/>
    <lineage>
        <taxon>Bacteria</taxon>
        <taxon>Pseudomonadati</taxon>
        <taxon>Pseudomonadota</taxon>
        <taxon>Gammaproteobacteria</taxon>
        <taxon>Legionellales</taxon>
        <taxon>Legionellaceae</taxon>
        <taxon>Legionella</taxon>
    </lineage>
</organism>
<proteinExistence type="predicted"/>
<accession>A0A0W0UG23</accession>
<evidence type="ECO:0000313" key="2">
    <source>
        <dbReference type="Proteomes" id="UP000054715"/>
    </source>
</evidence>
<gene>
    <name evidence="1" type="ORF">Ljam_0971</name>
</gene>
<comment type="caution">
    <text evidence="1">The sequence shown here is derived from an EMBL/GenBank/DDBJ whole genome shotgun (WGS) entry which is preliminary data.</text>
</comment>
<reference evidence="1 2" key="1">
    <citation type="submission" date="2015-11" db="EMBL/GenBank/DDBJ databases">
        <title>Genomic analysis of 38 Legionella species identifies large and diverse effector repertoires.</title>
        <authorList>
            <person name="Burstein D."/>
            <person name="Amaro F."/>
            <person name="Zusman T."/>
            <person name="Lifshitz Z."/>
            <person name="Cohen O."/>
            <person name="Gilbert J.A."/>
            <person name="Pupko T."/>
            <person name="Shuman H.A."/>
            <person name="Segal G."/>
        </authorList>
    </citation>
    <scope>NUCLEOTIDE SEQUENCE [LARGE SCALE GENOMIC DNA]</scope>
    <source>
        <strain evidence="1 2">JA-26-G1-E2</strain>
    </source>
</reference>
<dbReference type="PATRIC" id="fig|455.5.peg.1031"/>
<dbReference type="AlphaFoldDB" id="A0A0W0UG23"/>
<evidence type="ECO:0000313" key="1">
    <source>
        <dbReference type="EMBL" id="KTD06776.1"/>
    </source>
</evidence>
<sequence length="62" mass="6848">MAELSAIILSENNGVSAFLPPVACSQHPESSVKTLNLKDKAFQLALSFFLTFYKRVARTRSC</sequence>
<dbReference type="STRING" id="455.Ljam_0971"/>
<protein>
    <submittedName>
        <fullName evidence="1">Uncharacterized protein</fullName>
    </submittedName>
</protein>
<dbReference type="EMBL" id="LNYG01000013">
    <property type="protein sequence ID" value="KTD06776.1"/>
    <property type="molecule type" value="Genomic_DNA"/>
</dbReference>